<evidence type="ECO:0000313" key="3">
    <source>
        <dbReference type="Proteomes" id="UP000236370"/>
    </source>
</evidence>
<protein>
    <submittedName>
        <fullName evidence="2">LY9 isoform 2</fullName>
    </submittedName>
</protein>
<feature type="compositionally biased region" description="Basic and acidic residues" evidence="1">
    <location>
        <begin position="1"/>
        <end position="10"/>
    </location>
</feature>
<feature type="region of interest" description="Disordered" evidence="1">
    <location>
        <begin position="1"/>
        <end position="20"/>
    </location>
</feature>
<reference evidence="2 3" key="1">
    <citation type="submission" date="2017-12" db="EMBL/GenBank/DDBJ databases">
        <title>High-resolution comparative analysis of great ape genomes.</title>
        <authorList>
            <person name="Pollen A."/>
            <person name="Hastie A."/>
            <person name="Hormozdiari F."/>
            <person name="Dougherty M."/>
            <person name="Liu R."/>
            <person name="Chaisson M."/>
            <person name="Hoppe E."/>
            <person name="Hill C."/>
            <person name="Pang A."/>
            <person name="Hillier L."/>
            <person name="Baker C."/>
            <person name="Armstrong J."/>
            <person name="Shendure J."/>
            <person name="Paten B."/>
            <person name="Wilson R."/>
            <person name="Chao H."/>
            <person name="Schneider V."/>
            <person name="Ventura M."/>
            <person name="Kronenberg Z."/>
            <person name="Murali S."/>
            <person name="Gordon D."/>
            <person name="Cantsilieris S."/>
            <person name="Munson K."/>
            <person name="Nelson B."/>
            <person name="Raja A."/>
            <person name="Underwood J."/>
            <person name="Diekhans M."/>
            <person name="Fiddes I."/>
            <person name="Haussler D."/>
            <person name="Eichler E."/>
        </authorList>
    </citation>
    <scope>NUCLEOTIDE SEQUENCE [LARGE SCALE GENOMIC DNA]</scope>
    <source>
        <strain evidence="2">Yerkes chimp pedigree #C0471</strain>
    </source>
</reference>
<organism evidence="2 3">
    <name type="scientific">Pan troglodytes</name>
    <name type="common">Chimpanzee</name>
    <dbReference type="NCBI Taxonomy" id="9598"/>
    <lineage>
        <taxon>Eukaryota</taxon>
        <taxon>Metazoa</taxon>
        <taxon>Chordata</taxon>
        <taxon>Craniata</taxon>
        <taxon>Vertebrata</taxon>
        <taxon>Euteleostomi</taxon>
        <taxon>Mammalia</taxon>
        <taxon>Eutheria</taxon>
        <taxon>Euarchontoglires</taxon>
        <taxon>Primates</taxon>
        <taxon>Haplorrhini</taxon>
        <taxon>Catarrhini</taxon>
        <taxon>Hominidae</taxon>
        <taxon>Pan</taxon>
    </lineage>
</organism>
<name>A0A2J8JAI9_PANTR</name>
<sequence length="61" mass="6590">MVAPKSHTDDWAPGPFSSKPQRSQLQIFSSVLQTSLLFLLMGPTPGKHLSAAWPGTPLSSR</sequence>
<accession>A0A2J8JAI9</accession>
<proteinExistence type="predicted"/>
<comment type="caution">
    <text evidence="2">The sequence shown here is derived from an EMBL/GenBank/DDBJ whole genome shotgun (WGS) entry which is preliminary data.</text>
</comment>
<dbReference type="Proteomes" id="UP000236370">
    <property type="component" value="Unassembled WGS sequence"/>
</dbReference>
<evidence type="ECO:0000256" key="1">
    <source>
        <dbReference type="SAM" id="MobiDB-lite"/>
    </source>
</evidence>
<dbReference type="EMBL" id="NBAG03000493">
    <property type="protein sequence ID" value="PNI19781.1"/>
    <property type="molecule type" value="Genomic_DNA"/>
</dbReference>
<dbReference type="AlphaFoldDB" id="A0A2J8JAI9"/>
<evidence type="ECO:0000313" key="2">
    <source>
        <dbReference type="EMBL" id="PNI19781.1"/>
    </source>
</evidence>
<gene>
    <name evidence="2" type="ORF">CK820_G0049319</name>
</gene>